<keyword evidence="4" id="KW-0732">Signal</keyword>
<gene>
    <name evidence="5" type="primary">Ifi30</name>
</gene>
<proteinExistence type="inferred from homology"/>
<comment type="similarity">
    <text evidence="1">Belongs to the GILT family.</text>
</comment>
<feature type="region of interest" description="Disordered" evidence="3">
    <location>
        <begin position="28"/>
        <end position="71"/>
    </location>
</feature>
<evidence type="ECO:0000256" key="4">
    <source>
        <dbReference type="SAM" id="SignalP"/>
    </source>
</evidence>
<dbReference type="AlphaFoldDB" id="A0A2H8TUP3"/>
<accession>A0A2H8TUP3</accession>
<protein>
    <submittedName>
        <fullName evidence="5">Gamma-interferon-inducible lysosomal thiol reductase</fullName>
    </submittedName>
</protein>
<feature type="signal peptide" evidence="4">
    <location>
        <begin position="1"/>
        <end position="25"/>
    </location>
</feature>
<dbReference type="GO" id="GO:0016671">
    <property type="term" value="F:oxidoreductase activity, acting on a sulfur group of donors, disulfide as acceptor"/>
    <property type="evidence" value="ECO:0007669"/>
    <property type="project" value="InterPro"/>
</dbReference>
<feature type="compositionally biased region" description="Low complexity" evidence="3">
    <location>
        <begin position="30"/>
        <end position="54"/>
    </location>
</feature>
<organism evidence="5">
    <name type="scientific">Melanaphis sacchari</name>
    <dbReference type="NCBI Taxonomy" id="742174"/>
    <lineage>
        <taxon>Eukaryota</taxon>
        <taxon>Metazoa</taxon>
        <taxon>Ecdysozoa</taxon>
        <taxon>Arthropoda</taxon>
        <taxon>Hexapoda</taxon>
        <taxon>Insecta</taxon>
        <taxon>Pterygota</taxon>
        <taxon>Neoptera</taxon>
        <taxon>Paraneoptera</taxon>
        <taxon>Hemiptera</taxon>
        <taxon>Sternorrhyncha</taxon>
        <taxon>Aphidomorpha</taxon>
        <taxon>Aphidoidea</taxon>
        <taxon>Aphididae</taxon>
        <taxon>Aphidini</taxon>
        <taxon>Melanaphis</taxon>
    </lineage>
</organism>
<evidence type="ECO:0000256" key="2">
    <source>
        <dbReference type="ARBA" id="ARBA00023180"/>
    </source>
</evidence>
<evidence type="ECO:0000256" key="3">
    <source>
        <dbReference type="SAM" id="MobiDB-lite"/>
    </source>
</evidence>
<dbReference type="EMBL" id="GFXV01006170">
    <property type="protein sequence ID" value="MBW17975.1"/>
    <property type="molecule type" value="Transcribed_RNA"/>
</dbReference>
<feature type="chain" id="PRO_5014187379" evidence="4">
    <location>
        <begin position="26"/>
        <end position="298"/>
    </location>
</feature>
<dbReference type="OrthoDB" id="958254at2759"/>
<dbReference type="Pfam" id="PF03227">
    <property type="entry name" value="GILT"/>
    <property type="match status" value="1"/>
</dbReference>
<evidence type="ECO:0000256" key="1">
    <source>
        <dbReference type="ARBA" id="ARBA00005679"/>
    </source>
</evidence>
<keyword evidence="2" id="KW-0325">Glycoprotein</keyword>
<reference evidence="5" key="1">
    <citation type="submission" date="2017-10" db="EMBL/GenBank/DDBJ databases">
        <title>Transcriptome Assembly of Sugarcane Aphid Adults.</title>
        <authorList>
            <person name="Scully E.D."/>
            <person name="Palmer N.A."/>
            <person name="Geib S.M."/>
            <person name="Sarath G."/>
            <person name="Sattler S.E."/>
        </authorList>
    </citation>
    <scope>NUCLEOTIDE SEQUENCE</scope>
    <source>
        <tissue evidence="5">Whole body</tissue>
    </source>
</reference>
<dbReference type="PANTHER" id="PTHR13234:SF71">
    <property type="entry name" value="GAMMA-INTERFERON-INDUCIBLE LYSOSOMAL THIOL REDUCTASE-LIKE PROTEIN"/>
    <property type="match status" value="1"/>
</dbReference>
<dbReference type="InterPro" id="IPR004911">
    <property type="entry name" value="Interferon-induced_GILT"/>
</dbReference>
<evidence type="ECO:0000313" key="5">
    <source>
        <dbReference type="EMBL" id="MBW17975.1"/>
    </source>
</evidence>
<sequence>MENRARRMFVLLTIVYAFALHSTLADDTKATTTSPPVTASPSGSSAPTDSTSSAQKEHNVNTEPQVSATTTTTSINNNSLTKFINIEVYYEALCNDSVNFVSDKLLPVYNKLNKFINVTFIPFAQGNITVNPDKTVKSLICKREHECEADKVHACAINKIKDNEKLVKFVNCSLTEGFVSSNKIVPIETCGKNNSLDESIITEIKNCSNSLDAWVQWFQNYSTLSSNAHVTTVPKILINQKEINDDILTSNNFMKAVCELLKGKDLPDDCKTLVSGSDKLVVGILPIIIGAFYIIKMI</sequence>
<name>A0A2H8TUP3_9HEMI</name>
<dbReference type="PANTHER" id="PTHR13234">
    <property type="entry name" value="GAMMA-INTERFERON INDUCIBLE LYSOSOMAL THIOL REDUCTASE GILT"/>
    <property type="match status" value="1"/>
</dbReference>